<sequence length="583" mass="63881">MSYVPVSRVMADDTDSREPLSDLPKESAPYAWPGGPKRLGKGWLALFIFGSQSLAGAIERLIFVRTQVMVGLLILCTWGLSPLGGQSAVRLLRVGTSNTVTNGTVYYTDPSYGMTSFSGFISSTEAIVAINALYTASLSSSVDRKRAPRDLWDLPRIPRGPHGTMDEDQVQAAQNDGIYYSLLGIKIFGLNFPGEENPQYDFDIESSYFDFDCDRVGTKIPINQSHKYFDTASFNLSYLLQPGSAIHSGPALHVYGITFAANISVPITFNKTAISLNEVPPGYMLYATLDRNFGDISGHFALFNCSMERLVLRTHVQCGPSPTSATCEATRQKRVDYRYTTANFPPDPFEETSSHLNLVNNWRVSEGQTDLYRMSPTDNYLAGAAFPFSYQEEQNWTAVNVSLFSRRLTIAFNTYYQASLSPFNATNISFGREPSPEEVAATSTSVYGGLNSTLGRATTRRKVYRANRRWASSLLATSTVLEALALAGIALQFVVRGPDVLGFASSMTRDNANCAAVPSGGTYLDGPDRARELRHLRVQLADIYPVEGKGYIALRAVFTLICFKASSAFLATSVSAASSNVWS</sequence>
<dbReference type="Proteomes" id="UP000738349">
    <property type="component" value="Unassembled WGS sequence"/>
</dbReference>
<evidence type="ECO:0000256" key="1">
    <source>
        <dbReference type="SAM" id="MobiDB-lite"/>
    </source>
</evidence>
<comment type="caution">
    <text evidence="2">The sequence shown here is derived from an EMBL/GenBank/DDBJ whole genome shotgun (WGS) entry which is preliminary data.</text>
</comment>
<keyword evidence="3" id="KW-1185">Reference proteome</keyword>
<gene>
    <name evidence="2" type="ORF">EDB81DRAFT_767833</name>
</gene>
<evidence type="ECO:0000313" key="2">
    <source>
        <dbReference type="EMBL" id="KAH7114688.1"/>
    </source>
</evidence>
<name>A0A9P9D8J5_9HYPO</name>
<feature type="region of interest" description="Disordered" evidence="1">
    <location>
        <begin position="1"/>
        <end position="27"/>
    </location>
</feature>
<dbReference type="EMBL" id="JAGMUV010000032">
    <property type="protein sequence ID" value="KAH7114688.1"/>
    <property type="molecule type" value="Genomic_DNA"/>
</dbReference>
<organism evidence="2 3">
    <name type="scientific">Dactylonectria macrodidyma</name>
    <dbReference type="NCBI Taxonomy" id="307937"/>
    <lineage>
        <taxon>Eukaryota</taxon>
        <taxon>Fungi</taxon>
        <taxon>Dikarya</taxon>
        <taxon>Ascomycota</taxon>
        <taxon>Pezizomycotina</taxon>
        <taxon>Sordariomycetes</taxon>
        <taxon>Hypocreomycetidae</taxon>
        <taxon>Hypocreales</taxon>
        <taxon>Nectriaceae</taxon>
        <taxon>Dactylonectria</taxon>
    </lineage>
</organism>
<reference evidence="2" key="1">
    <citation type="journal article" date="2021" name="Nat. Commun.">
        <title>Genetic determinants of endophytism in the Arabidopsis root mycobiome.</title>
        <authorList>
            <person name="Mesny F."/>
            <person name="Miyauchi S."/>
            <person name="Thiergart T."/>
            <person name="Pickel B."/>
            <person name="Atanasova L."/>
            <person name="Karlsson M."/>
            <person name="Huettel B."/>
            <person name="Barry K.W."/>
            <person name="Haridas S."/>
            <person name="Chen C."/>
            <person name="Bauer D."/>
            <person name="Andreopoulos W."/>
            <person name="Pangilinan J."/>
            <person name="LaButti K."/>
            <person name="Riley R."/>
            <person name="Lipzen A."/>
            <person name="Clum A."/>
            <person name="Drula E."/>
            <person name="Henrissat B."/>
            <person name="Kohler A."/>
            <person name="Grigoriev I.V."/>
            <person name="Martin F.M."/>
            <person name="Hacquard S."/>
        </authorList>
    </citation>
    <scope>NUCLEOTIDE SEQUENCE</scope>
    <source>
        <strain evidence="2">MPI-CAGE-AT-0147</strain>
    </source>
</reference>
<protein>
    <submittedName>
        <fullName evidence="2">Uncharacterized protein</fullName>
    </submittedName>
</protein>
<evidence type="ECO:0000313" key="3">
    <source>
        <dbReference type="Proteomes" id="UP000738349"/>
    </source>
</evidence>
<proteinExistence type="predicted"/>
<dbReference type="AlphaFoldDB" id="A0A9P9D8J5"/>
<dbReference type="OrthoDB" id="3692311at2759"/>
<accession>A0A9P9D8J5</accession>
<feature type="compositionally biased region" description="Basic and acidic residues" evidence="1">
    <location>
        <begin position="10"/>
        <end position="25"/>
    </location>
</feature>